<dbReference type="EMBL" id="BAAAFG010000015">
    <property type="protein sequence ID" value="GAA0872631.1"/>
    <property type="molecule type" value="Genomic_DNA"/>
</dbReference>
<proteinExistence type="predicted"/>
<keyword evidence="3" id="KW-1185">Reference proteome</keyword>
<dbReference type="InterPro" id="IPR033469">
    <property type="entry name" value="CYTH-like_dom_sf"/>
</dbReference>
<dbReference type="RefSeq" id="WP_343766293.1">
    <property type="nucleotide sequence ID" value="NZ_BAAAFG010000015.1"/>
</dbReference>
<organism evidence="2 3">
    <name type="scientific">Gangjinia marincola</name>
    <dbReference type="NCBI Taxonomy" id="578463"/>
    <lineage>
        <taxon>Bacteria</taxon>
        <taxon>Pseudomonadati</taxon>
        <taxon>Bacteroidota</taxon>
        <taxon>Flavobacteriia</taxon>
        <taxon>Flavobacteriales</taxon>
        <taxon>Flavobacteriaceae</taxon>
        <taxon>Gangjinia</taxon>
    </lineage>
</organism>
<sequence length="155" mass="18187">MKEIERKYRVNNDTYKRLSKLSYEIKQGFLNTHPDRTVRVRIKGDQGFLTIKGRSNESGTTKFEWEKEIPVQEAQALLELCEEGVIEKTRYEVLAGKHTIEVDEFHRANQGLVMAEIELTHEDESLKLPNWLGEEVTGDIKYYNAMLSKYPYNTW</sequence>
<evidence type="ECO:0000259" key="1">
    <source>
        <dbReference type="PROSITE" id="PS51707"/>
    </source>
</evidence>
<evidence type="ECO:0000313" key="2">
    <source>
        <dbReference type="EMBL" id="GAA0872631.1"/>
    </source>
</evidence>
<dbReference type="InterPro" id="IPR023577">
    <property type="entry name" value="CYTH_domain"/>
</dbReference>
<dbReference type="PIRSF" id="PIRSF016487">
    <property type="entry name" value="CYTH_UCP016487"/>
    <property type="match status" value="1"/>
</dbReference>
<feature type="domain" description="CYTH" evidence="1">
    <location>
        <begin position="1"/>
        <end position="149"/>
    </location>
</feature>
<dbReference type="CDD" id="cd07891">
    <property type="entry name" value="CYTH-like_CthTTM-like_1"/>
    <property type="match status" value="1"/>
</dbReference>
<reference evidence="2 3" key="1">
    <citation type="journal article" date="2019" name="Int. J. Syst. Evol. Microbiol.">
        <title>The Global Catalogue of Microorganisms (GCM) 10K type strain sequencing project: providing services to taxonomists for standard genome sequencing and annotation.</title>
        <authorList>
            <consortium name="The Broad Institute Genomics Platform"/>
            <consortium name="The Broad Institute Genome Sequencing Center for Infectious Disease"/>
            <person name="Wu L."/>
            <person name="Ma J."/>
        </authorList>
    </citation>
    <scope>NUCLEOTIDE SEQUENCE [LARGE SCALE GENOMIC DNA]</scope>
    <source>
        <strain evidence="2 3">JCM 16082</strain>
    </source>
</reference>
<accession>A0ABN1MHL3</accession>
<evidence type="ECO:0000313" key="3">
    <source>
        <dbReference type="Proteomes" id="UP001500507"/>
    </source>
</evidence>
<protein>
    <submittedName>
        <fullName evidence="2">CYTH domain-containing protein</fullName>
    </submittedName>
</protein>
<dbReference type="Gene3D" id="2.40.320.10">
    <property type="entry name" value="Hypothetical Protein Pfu-838710-001"/>
    <property type="match status" value="1"/>
</dbReference>
<gene>
    <name evidence="2" type="ORF">GCM10009117_17780</name>
</gene>
<dbReference type="Pfam" id="PF01928">
    <property type="entry name" value="CYTH"/>
    <property type="match status" value="1"/>
</dbReference>
<name>A0ABN1MHL3_9FLAO</name>
<dbReference type="Proteomes" id="UP001500507">
    <property type="component" value="Unassembled WGS sequence"/>
</dbReference>
<dbReference type="PANTHER" id="PTHR40114:SF1">
    <property type="entry name" value="SLR0698 PROTEIN"/>
    <property type="match status" value="1"/>
</dbReference>
<comment type="caution">
    <text evidence="2">The sequence shown here is derived from an EMBL/GenBank/DDBJ whole genome shotgun (WGS) entry which is preliminary data.</text>
</comment>
<dbReference type="SUPFAM" id="SSF55154">
    <property type="entry name" value="CYTH-like phosphatases"/>
    <property type="match status" value="1"/>
</dbReference>
<dbReference type="SMART" id="SM01118">
    <property type="entry name" value="CYTH"/>
    <property type="match status" value="1"/>
</dbReference>
<dbReference type="PROSITE" id="PS51707">
    <property type="entry name" value="CYTH"/>
    <property type="match status" value="1"/>
</dbReference>
<dbReference type="PANTHER" id="PTHR40114">
    <property type="entry name" value="SLR0698 PROTEIN"/>
    <property type="match status" value="1"/>
</dbReference>
<dbReference type="InterPro" id="IPR012042">
    <property type="entry name" value="NeuTTM/CthTTM-like"/>
</dbReference>